<dbReference type="Pfam" id="PF09719">
    <property type="entry name" value="C_GCAxxG_C_C"/>
    <property type="match status" value="1"/>
</dbReference>
<dbReference type="AlphaFoldDB" id="A0A5K7SG06"/>
<dbReference type="Proteomes" id="UP001193389">
    <property type="component" value="Chromosome"/>
</dbReference>
<reference evidence="1" key="1">
    <citation type="journal article" date="2020" name="Int. J. Syst. Evol. Microbiol.">
        <title>Aquipluma nitroreducens gen. nov. sp. nov., a novel facultatively anaerobic bacterium isolated from a freshwater lake.</title>
        <authorList>
            <person name="Watanabe M."/>
            <person name="Kojima H."/>
            <person name="Fukui M."/>
        </authorList>
    </citation>
    <scope>NUCLEOTIDE SEQUENCE</scope>
    <source>
        <strain evidence="1">MeG22</strain>
    </source>
</reference>
<gene>
    <name evidence="1" type="ORF">AQPE_4734</name>
</gene>
<keyword evidence="2" id="KW-1185">Reference proteome</keyword>
<sequence length="147" mass="16356">MTKENTISKALSYFDEGYACSQSVLLAFSEELDLNENTAKLISSTFGGGMGRLRQKCGAVTGGFMVLGLTYGNSDPKDLDTKLASYKKVRELNHLFEDIHGTTICAELLKKHASEADVAERKHHKIICRKVVNDVVDILYDLTRRPE</sequence>
<organism evidence="1 2">
    <name type="scientific">Aquipluma nitroreducens</name>
    <dbReference type="NCBI Taxonomy" id="2010828"/>
    <lineage>
        <taxon>Bacteria</taxon>
        <taxon>Pseudomonadati</taxon>
        <taxon>Bacteroidota</taxon>
        <taxon>Bacteroidia</taxon>
        <taxon>Marinilabiliales</taxon>
        <taxon>Prolixibacteraceae</taxon>
        <taxon>Aquipluma</taxon>
    </lineage>
</organism>
<protein>
    <recommendedName>
        <fullName evidence="3">C_GCAxxG_C_C family protein</fullName>
    </recommendedName>
</protein>
<accession>A0A5K7SG06</accession>
<dbReference type="InterPro" id="IPR010181">
    <property type="entry name" value="CGCAxxGCC_motif"/>
</dbReference>
<dbReference type="NCBIfam" id="TIGR01909">
    <property type="entry name" value="C_GCAxxG_C_C"/>
    <property type="match status" value="1"/>
</dbReference>
<dbReference type="RefSeq" id="WP_318348682.1">
    <property type="nucleotide sequence ID" value="NZ_AP018694.1"/>
</dbReference>
<proteinExistence type="predicted"/>
<evidence type="ECO:0008006" key="3">
    <source>
        <dbReference type="Google" id="ProtNLM"/>
    </source>
</evidence>
<dbReference type="EMBL" id="AP018694">
    <property type="protein sequence ID" value="BBE20540.1"/>
    <property type="molecule type" value="Genomic_DNA"/>
</dbReference>
<dbReference type="KEGG" id="anf:AQPE_4734"/>
<evidence type="ECO:0000313" key="2">
    <source>
        <dbReference type="Proteomes" id="UP001193389"/>
    </source>
</evidence>
<evidence type="ECO:0000313" key="1">
    <source>
        <dbReference type="EMBL" id="BBE20540.1"/>
    </source>
</evidence>
<name>A0A5K7SG06_9BACT</name>